<proteinExistence type="predicted"/>
<feature type="domain" description="DinB-like" evidence="1">
    <location>
        <begin position="44"/>
        <end position="160"/>
    </location>
</feature>
<dbReference type="SUPFAM" id="SSF109854">
    <property type="entry name" value="DinB/YfiT-like putative metalloenzymes"/>
    <property type="match status" value="1"/>
</dbReference>
<dbReference type="Proteomes" id="UP000198916">
    <property type="component" value="Unassembled WGS sequence"/>
</dbReference>
<dbReference type="InterPro" id="IPR024775">
    <property type="entry name" value="DinB-like"/>
</dbReference>
<reference evidence="3" key="1">
    <citation type="submission" date="2016-10" db="EMBL/GenBank/DDBJ databases">
        <authorList>
            <person name="Varghese N."/>
            <person name="Submissions S."/>
        </authorList>
    </citation>
    <scope>NUCLEOTIDE SEQUENCE [LARGE SCALE GENOMIC DNA]</scope>
    <source>
        <strain evidence="3">Jip14</strain>
    </source>
</reference>
<name>A0A1H7JDN7_9SPHI</name>
<gene>
    <name evidence="2" type="ORF">SAMN05421740_102529</name>
</gene>
<keyword evidence="3" id="KW-1185">Reference proteome</keyword>
<dbReference type="AlphaFoldDB" id="A0A1H7JDN7"/>
<dbReference type="STRING" id="332977.SAMN05421740_102529"/>
<dbReference type="Gene3D" id="1.20.120.450">
    <property type="entry name" value="dinb family like domain"/>
    <property type="match status" value="1"/>
</dbReference>
<sequence>METGQQPEVWMRGPIPGVPPLLQPVAHALLQAKEEMGRYMAGFDDSHLWVMPADVASVGFHLQHITGVIDRMFTYAADKPLSKLQFEYLQSEGKALPGITAEDLVSAFGKQVDIAIARLQKMGEKDLTDTRHLGRKRIPTTLIGLLFHAAEHTQRHVGQLLVTVKLLPLLQNR</sequence>
<evidence type="ECO:0000313" key="2">
    <source>
        <dbReference type="EMBL" id="SEK72761.1"/>
    </source>
</evidence>
<organism evidence="2 3">
    <name type="scientific">Parapedobacter koreensis</name>
    <dbReference type="NCBI Taxonomy" id="332977"/>
    <lineage>
        <taxon>Bacteria</taxon>
        <taxon>Pseudomonadati</taxon>
        <taxon>Bacteroidota</taxon>
        <taxon>Sphingobacteriia</taxon>
        <taxon>Sphingobacteriales</taxon>
        <taxon>Sphingobacteriaceae</taxon>
        <taxon>Parapedobacter</taxon>
    </lineage>
</organism>
<dbReference type="Pfam" id="PF12867">
    <property type="entry name" value="DinB_2"/>
    <property type="match status" value="1"/>
</dbReference>
<dbReference type="OrthoDB" id="1439983at2"/>
<protein>
    <submittedName>
        <fullName evidence="2">DinB superfamily protein</fullName>
    </submittedName>
</protein>
<dbReference type="RefSeq" id="WP_090603796.1">
    <property type="nucleotide sequence ID" value="NZ_FNZR01000002.1"/>
</dbReference>
<dbReference type="InterPro" id="IPR034660">
    <property type="entry name" value="DinB/YfiT-like"/>
</dbReference>
<dbReference type="EMBL" id="FNZR01000002">
    <property type="protein sequence ID" value="SEK72761.1"/>
    <property type="molecule type" value="Genomic_DNA"/>
</dbReference>
<accession>A0A1H7JDN7</accession>
<evidence type="ECO:0000313" key="3">
    <source>
        <dbReference type="Proteomes" id="UP000198916"/>
    </source>
</evidence>
<evidence type="ECO:0000259" key="1">
    <source>
        <dbReference type="Pfam" id="PF12867"/>
    </source>
</evidence>